<organism evidence="2 3">
    <name type="scientific">Oryza sativa subsp. japonica</name>
    <name type="common">Rice</name>
    <dbReference type="NCBI Taxonomy" id="39947"/>
    <lineage>
        <taxon>Eukaryota</taxon>
        <taxon>Viridiplantae</taxon>
        <taxon>Streptophyta</taxon>
        <taxon>Embryophyta</taxon>
        <taxon>Tracheophyta</taxon>
        <taxon>Spermatophyta</taxon>
        <taxon>Magnoliopsida</taxon>
        <taxon>Liliopsida</taxon>
        <taxon>Poales</taxon>
        <taxon>Poaceae</taxon>
        <taxon>BOP clade</taxon>
        <taxon>Oryzoideae</taxon>
        <taxon>Oryzeae</taxon>
        <taxon>Oryzinae</taxon>
        <taxon>Oryza</taxon>
        <taxon>Oryza sativa</taxon>
    </lineage>
</organism>
<reference evidence="3" key="2">
    <citation type="journal article" date="2008" name="Nucleic Acids Res.">
        <title>The rice annotation project database (RAP-DB): 2008 update.</title>
        <authorList>
            <consortium name="The rice annotation project (RAP)"/>
        </authorList>
    </citation>
    <scope>GENOME REANNOTATION</scope>
    <source>
        <strain evidence="3">cv. Nipponbare</strain>
    </source>
</reference>
<evidence type="ECO:0000313" key="2">
    <source>
        <dbReference type="EMBL" id="BAH91238.1"/>
    </source>
</evidence>
<evidence type="ECO:0000313" key="3">
    <source>
        <dbReference type="Proteomes" id="UP000000763"/>
    </source>
</evidence>
<evidence type="ECO:0000256" key="1">
    <source>
        <dbReference type="SAM" id="MobiDB-lite"/>
    </source>
</evidence>
<feature type="region of interest" description="Disordered" evidence="1">
    <location>
        <begin position="42"/>
        <end position="63"/>
    </location>
</feature>
<name>C7IX55_ORYSJ</name>
<accession>C7IX55</accession>
<dbReference type="EMBL" id="AP008207">
    <property type="protein sequence ID" value="BAH91238.1"/>
    <property type="molecule type" value="Genomic_DNA"/>
</dbReference>
<dbReference type="Proteomes" id="UP000000763">
    <property type="component" value="Chromosome 1"/>
</dbReference>
<protein>
    <submittedName>
        <fullName evidence="2">Os01g0684700 protein</fullName>
    </submittedName>
</protein>
<reference evidence="2 3" key="1">
    <citation type="journal article" date="2005" name="Nature">
        <title>The map-based sequence of the rice genome.</title>
        <authorList>
            <consortium name="International rice genome sequencing project (IRGSP)"/>
            <person name="Matsumoto T."/>
            <person name="Wu J."/>
            <person name="Kanamori H."/>
            <person name="Katayose Y."/>
            <person name="Fujisawa M."/>
            <person name="Namiki N."/>
            <person name="Mizuno H."/>
            <person name="Yamamoto K."/>
            <person name="Antonio B.A."/>
            <person name="Baba T."/>
            <person name="Sakata K."/>
            <person name="Nagamura Y."/>
            <person name="Aoki H."/>
            <person name="Arikawa K."/>
            <person name="Arita K."/>
            <person name="Bito T."/>
            <person name="Chiden Y."/>
            <person name="Fujitsuka N."/>
            <person name="Fukunaka R."/>
            <person name="Hamada M."/>
            <person name="Harada C."/>
            <person name="Hayashi A."/>
            <person name="Hijishita S."/>
            <person name="Honda M."/>
            <person name="Hosokawa S."/>
            <person name="Ichikawa Y."/>
            <person name="Idonuma A."/>
            <person name="Iijima M."/>
            <person name="Ikeda M."/>
            <person name="Ikeno M."/>
            <person name="Ito K."/>
            <person name="Ito S."/>
            <person name="Ito T."/>
            <person name="Ito Y."/>
            <person name="Ito Y."/>
            <person name="Iwabuchi A."/>
            <person name="Kamiya K."/>
            <person name="Karasawa W."/>
            <person name="Kurita K."/>
            <person name="Katagiri S."/>
            <person name="Kikuta A."/>
            <person name="Kobayashi H."/>
            <person name="Kobayashi N."/>
            <person name="Machita K."/>
            <person name="Maehara T."/>
            <person name="Masukawa M."/>
            <person name="Mizubayashi T."/>
            <person name="Mukai Y."/>
            <person name="Nagasaki H."/>
            <person name="Nagata Y."/>
            <person name="Naito S."/>
            <person name="Nakashima M."/>
            <person name="Nakama Y."/>
            <person name="Nakamichi Y."/>
            <person name="Nakamura M."/>
            <person name="Meguro A."/>
            <person name="Negishi M."/>
            <person name="Ohta I."/>
            <person name="Ohta T."/>
            <person name="Okamoto M."/>
            <person name="Ono N."/>
            <person name="Saji S."/>
            <person name="Sakaguchi M."/>
            <person name="Sakai K."/>
            <person name="Shibata M."/>
            <person name="Shimokawa T."/>
            <person name="Song J."/>
            <person name="Takazaki Y."/>
            <person name="Terasawa K."/>
            <person name="Tsugane M."/>
            <person name="Tsuji K."/>
            <person name="Ueda S."/>
            <person name="Waki K."/>
            <person name="Yamagata H."/>
            <person name="Yamamoto M."/>
            <person name="Yamamoto S."/>
            <person name="Yamane H."/>
            <person name="Yoshiki S."/>
            <person name="Yoshihara R."/>
            <person name="Yukawa K."/>
            <person name="Zhong H."/>
            <person name="Yano M."/>
            <person name="Yuan Q."/>
            <person name="Ouyang S."/>
            <person name="Liu J."/>
            <person name="Jones K.M."/>
            <person name="Gansberger K."/>
            <person name="Moffat K."/>
            <person name="Hill J."/>
            <person name="Bera J."/>
            <person name="Fadrosh D."/>
            <person name="Jin S."/>
            <person name="Johri S."/>
            <person name="Kim M."/>
            <person name="Overton L."/>
            <person name="Reardon M."/>
            <person name="Tsitrin T."/>
            <person name="Vuong H."/>
            <person name="Weaver B."/>
            <person name="Ciecko A."/>
            <person name="Tallon L."/>
            <person name="Jackson J."/>
            <person name="Pai G."/>
            <person name="Aken S.V."/>
            <person name="Utterback T."/>
            <person name="Reidmuller S."/>
            <person name="Feldblyum T."/>
            <person name="Hsiao J."/>
            <person name="Zismann V."/>
            <person name="Iobst S."/>
            <person name="de Vazeille A.R."/>
            <person name="Buell C.R."/>
            <person name="Ying K."/>
            <person name="Li Y."/>
            <person name="Lu T."/>
            <person name="Huang Y."/>
            <person name="Zhao Q."/>
            <person name="Feng Q."/>
            <person name="Zhang L."/>
            <person name="Zhu J."/>
            <person name="Weng Q."/>
            <person name="Mu J."/>
            <person name="Lu Y."/>
            <person name="Fan D."/>
            <person name="Liu Y."/>
            <person name="Guan J."/>
            <person name="Zhang Y."/>
            <person name="Yu S."/>
            <person name="Liu X."/>
            <person name="Zhang Y."/>
            <person name="Hong G."/>
            <person name="Han B."/>
            <person name="Choisne N."/>
            <person name="Demange N."/>
            <person name="Orjeda G."/>
            <person name="Samain S."/>
            <person name="Cattolico L."/>
            <person name="Pelletier E."/>
            <person name="Couloux A."/>
            <person name="Segurens B."/>
            <person name="Wincker P."/>
            <person name="D'Hont A."/>
            <person name="Scarpelli C."/>
            <person name="Weissenbach J."/>
            <person name="Salanoubat M."/>
            <person name="Quetier F."/>
            <person name="Yu Y."/>
            <person name="Kim H.R."/>
            <person name="Rambo T."/>
            <person name="Currie J."/>
            <person name="Collura K."/>
            <person name="Luo M."/>
            <person name="Yang T."/>
            <person name="Ammiraju J.S.S."/>
            <person name="Engler F."/>
            <person name="Soderlund C."/>
            <person name="Wing R.A."/>
            <person name="Palmer L.E."/>
            <person name="de la Bastide M."/>
            <person name="Spiegel L."/>
            <person name="Nascimento L."/>
            <person name="Zutavern T."/>
            <person name="O'Shaughnessy A."/>
            <person name="Dike S."/>
            <person name="Dedhia N."/>
            <person name="Preston R."/>
            <person name="Balija V."/>
            <person name="McCombie W.R."/>
            <person name="Chow T."/>
            <person name="Chen H."/>
            <person name="Chung M."/>
            <person name="Chen C."/>
            <person name="Shaw J."/>
            <person name="Wu H."/>
            <person name="Hsiao K."/>
            <person name="Chao Y."/>
            <person name="Chu M."/>
            <person name="Cheng C."/>
            <person name="Hour A."/>
            <person name="Lee P."/>
            <person name="Lin S."/>
            <person name="Lin Y."/>
            <person name="Liou J."/>
            <person name="Liu S."/>
            <person name="Hsing Y."/>
            <person name="Raghuvanshi S."/>
            <person name="Mohanty A."/>
            <person name="Bharti A.K."/>
            <person name="Gaur A."/>
            <person name="Gupta V."/>
            <person name="Kumar D."/>
            <person name="Ravi V."/>
            <person name="Vij S."/>
            <person name="Kapur A."/>
            <person name="Khurana P."/>
            <person name="Khurana P."/>
            <person name="Khurana J.P."/>
            <person name="Tyagi A.K."/>
            <person name="Gaikwad K."/>
            <person name="Singh A."/>
            <person name="Dalal V."/>
            <person name="Srivastava S."/>
            <person name="Dixit A."/>
            <person name="Pal A.K."/>
            <person name="Ghazi I.A."/>
            <person name="Yadav M."/>
            <person name="Pandit A."/>
            <person name="Bhargava A."/>
            <person name="Sureshbabu K."/>
            <person name="Batra K."/>
            <person name="Sharma T.R."/>
            <person name="Mohapatra T."/>
            <person name="Singh N.K."/>
            <person name="Messing J."/>
            <person name="Nelson A.B."/>
            <person name="Fuks G."/>
            <person name="Kavchok S."/>
            <person name="Keizer G."/>
            <person name="Linton E."/>
            <person name="Llaca V."/>
            <person name="Song R."/>
            <person name="Tanyolac B."/>
            <person name="Young S."/>
            <person name="Ho-Il K."/>
            <person name="Hahn J.H."/>
            <person name="Sangsakoo G."/>
            <person name="Vanavichit A."/>
            <person name="de Mattos Luiz.A.T."/>
            <person name="Zimmer P.D."/>
            <person name="Malone G."/>
            <person name="Dellagostin O."/>
            <person name="de Oliveira A.C."/>
            <person name="Bevan M."/>
            <person name="Bancroft I."/>
            <person name="Minx P."/>
            <person name="Cordum H."/>
            <person name="Wilson R."/>
            <person name="Cheng Z."/>
            <person name="Jin W."/>
            <person name="Jiang J."/>
            <person name="Leong S.A."/>
            <person name="Iwama H."/>
            <person name="Gojobori T."/>
            <person name="Itoh T."/>
            <person name="Niimura Y."/>
            <person name="Fujii Y."/>
            <person name="Habara T."/>
            <person name="Sakai H."/>
            <person name="Sato Y."/>
            <person name="Wilson G."/>
            <person name="Kumar K."/>
            <person name="McCouch S."/>
            <person name="Juretic N."/>
            <person name="Hoen D."/>
            <person name="Wright S."/>
            <person name="Bruskiewich R."/>
            <person name="Bureau T."/>
            <person name="Miyao A."/>
            <person name="Hirochika H."/>
            <person name="Nishikawa T."/>
            <person name="Kadowaki K."/>
            <person name="Sugiura M."/>
            <person name="Burr B."/>
            <person name="Sasaki T."/>
        </authorList>
    </citation>
    <scope>NUCLEOTIDE SEQUENCE [LARGE SCALE GENOMIC DNA]</scope>
    <source>
        <strain evidence="3">cv. Nipponbare</strain>
    </source>
</reference>
<proteinExistence type="predicted"/>
<sequence length="77" mass="7388">KGRRAVAAGRGSAVCGIARDRLAVSGGSDVQPCGGGELACGESRSSGDLHAAPAPAGADDDVADGLQLAGSSCHRGQ</sequence>
<gene>
    <name evidence="2" type="ordered locus">Os01g0684700</name>
</gene>
<dbReference type="AlphaFoldDB" id="C7IX55"/>
<feature type="non-terminal residue" evidence="2">
    <location>
        <position position="1"/>
    </location>
</feature>
<dbReference type="KEGG" id="dosa:Os01g0684700"/>
<feature type="compositionally biased region" description="Low complexity" evidence="1">
    <location>
        <begin position="48"/>
        <end position="57"/>
    </location>
</feature>